<comment type="caution">
    <text evidence="7">The sequence shown here is derived from an EMBL/GenBank/DDBJ whole genome shotgun (WGS) entry which is preliminary data.</text>
</comment>
<organism evidence="7 8">
    <name type="scientific">Roseivirga seohaensis subsp. aquiponti</name>
    <dbReference type="NCBI Taxonomy" id="1566026"/>
    <lineage>
        <taxon>Bacteria</taxon>
        <taxon>Pseudomonadati</taxon>
        <taxon>Bacteroidota</taxon>
        <taxon>Cytophagia</taxon>
        <taxon>Cytophagales</taxon>
        <taxon>Roseivirgaceae</taxon>
        <taxon>Roseivirga</taxon>
    </lineage>
</organism>
<keyword evidence="1" id="KW-0001">2Fe-2S</keyword>
<keyword evidence="5" id="KW-0411">Iron-sulfur</keyword>
<dbReference type="GO" id="GO:0016491">
    <property type="term" value="F:oxidoreductase activity"/>
    <property type="evidence" value="ECO:0007669"/>
    <property type="project" value="UniProtKB-KW"/>
</dbReference>
<dbReference type="Pfam" id="PF19112">
    <property type="entry name" value="VanA_C"/>
    <property type="match status" value="1"/>
</dbReference>
<keyword evidence="2" id="KW-0479">Metal-binding</keyword>
<dbReference type="GO" id="GO:0046872">
    <property type="term" value="F:metal ion binding"/>
    <property type="evidence" value="ECO:0007669"/>
    <property type="project" value="UniProtKB-KW"/>
</dbReference>
<evidence type="ECO:0000256" key="3">
    <source>
        <dbReference type="ARBA" id="ARBA00023002"/>
    </source>
</evidence>
<dbReference type="SUPFAM" id="SSF50022">
    <property type="entry name" value="ISP domain"/>
    <property type="match status" value="1"/>
</dbReference>
<dbReference type="CDD" id="cd03469">
    <property type="entry name" value="Rieske_RO_Alpha_N"/>
    <property type="match status" value="1"/>
</dbReference>
<evidence type="ECO:0000256" key="1">
    <source>
        <dbReference type="ARBA" id="ARBA00022714"/>
    </source>
</evidence>
<evidence type="ECO:0000313" key="8">
    <source>
        <dbReference type="Proteomes" id="UP000036908"/>
    </source>
</evidence>
<keyword evidence="4" id="KW-0408">Iron</keyword>
<evidence type="ECO:0000259" key="6">
    <source>
        <dbReference type="PROSITE" id="PS51296"/>
    </source>
</evidence>
<dbReference type="InterPro" id="IPR044043">
    <property type="entry name" value="VanA_C_cat"/>
</dbReference>
<dbReference type="InterPro" id="IPR050584">
    <property type="entry name" value="Cholesterol_7-desaturase"/>
</dbReference>
<dbReference type="PATRIC" id="fig|1566026.4.peg.1114"/>
<keyword evidence="3" id="KW-0560">Oxidoreductase</keyword>
<dbReference type="InterPro" id="IPR036922">
    <property type="entry name" value="Rieske_2Fe-2S_sf"/>
</dbReference>
<dbReference type="Gene3D" id="3.90.380.10">
    <property type="entry name" value="Naphthalene 1,2-dioxygenase Alpha Subunit, Chain A, domain 1"/>
    <property type="match status" value="1"/>
</dbReference>
<dbReference type="EMBL" id="JSVA01000016">
    <property type="protein sequence ID" value="KOF02136.1"/>
    <property type="molecule type" value="Genomic_DNA"/>
</dbReference>
<dbReference type="InterPro" id="IPR017941">
    <property type="entry name" value="Rieske_2Fe-2S"/>
</dbReference>
<dbReference type="Proteomes" id="UP000036908">
    <property type="component" value="Unassembled WGS sequence"/>
</dbReference>
<dbReference type="PANTHER" id="PTHR21266">
    <property type="entry name" value="IRON-SULFUR DOMAIN CONTAINING PROTEIN"/>
    <property type="match status" value="1"/>
</dbReference>
<dbReference type="GO" id="GO:0051537">
    <property type="term" value="F:2 iron, 2 sulfur cluster binding"/>
    <property type="evidence" value="ECO:0007669"/>
    <property type="project" value="UniProtKB-KW"/>
</dbReference>
<dbReference type="OrthoDB" id="9800776at2"/>
<protein>
    <recommendedName>
        <fullName evidence="6">Rieske domain-containing protein</fullName>
    </recommendedName>
</protein>
<dbReference type="Gene3D" id="2.102.10.10">
    <property type="entry name" value="Rieske [2Fe-2S] iron-sulphur domain"/>
    <property type="match status" value="1"/>
</dbReference>
<proteinExistence type="predicted"/>
<keyword evidence="8" id="KW-1185">Reference proteome</keyword>
<accession>A0A0L8AIR9</accession>
<evidence type="ECO:0000256" key="2">
    <source>
        <dbReference type="ARBA" id="ARBA00022723"/>
    </source>
</evidence>
<sequence length="350" mass="40597">MSTAKSKNLRNIWYVACHGSLLKNGKTIEKEIDSEKILLGRDEQGKVFALRNQCPHRGIPLTYGTFDGCEIECCYHGWRFKTDGTCSKIPTLPPSSKLDVTKVRAPYYPLREVHGIVLIYLPKDMRKPEDMDESLFPQFPLKEEANFDFVTAKPMSCSLDHSVIGLIDPAHVPFVHQSWFFRKKTNLKLKTKNFAPSHLGFKMVRHEPSKNSAAYKILKKEQTTEISFQLPGIRIEHIKVGENDIVIMTALTPVNENQTELIQFIYTDIGWFKYLKPIFYRFANTFIQQDVDVFEKLKEGLQNNPPLMLMGDPDMQAKWYNAIRTRYEKCQEEKTPFENPIKPQTLQWQT</sequence>
<evidence type="ECO:0000256" key="4">
    <source>
        <dbReference type="ARBA" id="ARBA00023004"/>
    </source>
</evidence>
<dbReference type="AlphaFoldDB" id="A0A0L8AIR9"/>
<dbReference type="PANTHER" id="PTHR21266:SF60">
    <property type="entry name" value="3-KETOSTEROID-9-ALPHA-MONOOXYGENASE, OXYGENASE COMPONENT"/>
    <property type="match status" value="1"/>
</dbReference>
<evidence type="ECO:0000313" key="7">
    <source>
        <dbReference type="EMBL" id="KOF02136.1"/>
    </source>
</evidence>
<gene>
    <name evidence="7" type="ORF">OB69_14025</name>
</gene>
<reference evidence="8" key="1">
    <citation type="submission" date="2014-11" db="EMBL/GenBank/DDBJ databases">
        <title>Genome sequencing of Roseivirga sp. D-25.</title>
        <authorList>
            <person name="Selvaratnam C."/>
            <person name="Thevarajoo S."/>
            <person name="Goh K.M."/>
            <person name="Eee R."/>
            <person name="Chan K.-G."/>
            <person name="Chong C.S."/>
        </authorList>
    </citation>
    <scope>NUCLEOTIDE SEQUENCE [LARGE SCALE GENOMIC DNA]</scope>
    <source>
        <strain evidence="8">D-25</strain>
    </source>
</reference>
<evidence type="ECO:0000256" key="5">
    <source>
        <dbReference type="ARBA" id="ARBA00023014"/>
    </source>
</evidence>
<dbReference type="SUPFAM" id="SSF55961">
    <property type="entry name" value="Bet v1-like"/>
    <property type="match status" value="1"/>
</dbReference>
<dbReference type="Pfam" id="PF00355">
    <property type="entry name" value="Rieske"/>
    <property type="match status" value="1"/>
</dbReference>
<feature type="domain" description="Rieske" evidence="6">
    <location>
        <begin position="14"/>
        <end position="119"/>
    </location>
</feature>
<name>A0A0L8AIR9_9BACT</name>
<dbReference type="PROSITE" id="PS51296">
    <property type="entry name" value="RIESKE"/>
    <property type="match status" value="1"/>
</dbReference>
<dbReference type="RefSeq" id="WP_053224363.1">
    <property type="nucleotide sequence ID" value="NZ_JSVA01000016.1"/>
</dbReference>